<dbReference type="EC" id="2.2.1.6" evidence="4"/>
<evidence type="ECO:0000256" key="1">
    <source>
        <dbReference type="ARBA" id="ARBA00007812"/>
    </source>
</evidence>
<reference evidence="4 5" key="1">
    <citation type="journal article" date="2013" name="BMC Genomics">
        <title>Reconstruction of the lipid metabolism for the microalga Monoraphidium neglectum from its genome sequence reveals characteristics suitable for biofuel production.</title>
        <authorList>
            <person name="Bogen C."/>
            <person name="Al-Dilaimi A."/>
            <person name="Albersmeier A."/>
            <person name="Wichmann J."/>
            <person name="Grundmann M."/>
            <person name="Rupp O."/>
            <person name="Lauersen K.J."/>
            <person name="Blifernez-Klassen O."/>
            <person name="Kalinowski J."/>
            <person name="Goesmann A."/>
            <person name="Mussgnug J.H."/>
            <person name="Kruse O."/>
        </authorList>
    </citation>
    <scope>NUCLEOTIDE SEQUENCE [LARGE SCALE GENOMIC DNA]</scope>
    <source>
        <strain evidence="4 5">SAG 48.87</strain>
    </source>
</reference>
<dbReference type="InterPro" id="IPR045229">
    <property type="entry name" value="TPP_enz"/>
</dbReference>
<evidence type="ECO:0000313" key="5">
    <source>
        <dbReference type="Proteomes" id="UP000054498"/>
    </source>
</evidence>
<organism evidence="4 5">
    <name type="scientific">Monoraphidium neglectum</name>
    <dbReference type="NCBI Taxonomy" id="145388"/>
    <lineage>
        <taxon>Eukaryota</taxon>
        <taxon>Viridiplantae</taxon>
        <taxon>Chlorophyta</taxon>
        <taxon>core chlorophytes</taxon>
        <taxon>Chlorophyceae</taxon>
        <taxon>CS clade</taxon>
        <taxon>Sphaeropleales</taxon>
        <taxon>Selenastraceae</taxon>
        <taxon>Monoraphidium</taxon>
    </lineage>
</organism>
<dbReference type="OrthoDB" id="16262at2759"/>
<dbReference type="GO" id="GO:0009099">
    <property type="term" value="P:L-valine biosynthetic process"/>
    <property type="evidence" value="ECO:0007669"/>
    <property type="project" value="TreeGrafter"/>
</dbReference>
<keyword evidence="4" id="KW-0808">Transferase</keyword>
<dbReference type="PANTHER" id="PTHR18968:SF13">
    <property type="entry name" value="ACETOLACTATE SYNTHASE CATALYTIC SUBUNIT, MITOCHONDRIAL"/>
    <property type="match status" value="1"/>
</dbReference>
<evidence type="ECO:0000256" key="2">
    <source>
        <dbReference type="ARBA" id="ARBA00023052"/>
    </source>
</evidence>
<comment type="similarity">
    <text evidence="1">Belongs to the TPP enzyme family.</text>
</comment>
<dbReference type="GO" id="GO:0050660">
    <property type="term" value="F:flavin adenine dinucleotide binding"/>
    <property type="evidence" value="ECO:0007669"/>
    <property type="project" value="TreeGrafter"/>
</dbReference>
<dbReference type="InterPro" id="IPR029035">
    <property type="entry name" value="DHS-like_NAD/FAD-binding_dom"/>
</dbReference>
<keyword evidence="5" id="KW-1185">Reference proteome</keyword>
<dbReference type="PANTHER" id="PTHR18968">
    <property type="entry name" value="THIAMINE PYROPHOSPHATE ENZYMES"/>
    <property type="match status" value="1"/>
</dbReference>
<dbReference type="Gene3D" id="3.40.50.1220">
    <property type="entry name" value="TPP-binding domain"/>
    <property type="match status" value="1"/>
</dbReference>
<feature type="domain" description="Thiamine pyrophosphate enzyme central" evidence="3">
    <location>
        <begin position="20"/>
        <end position="113"/>
    </location>
</feature>
<dbReference type="GO" id="GO:0005948">
    <property type="term" value="C:acetolactate synthase complex"/>
    <property type="evidence" value="ECO:0007669"/>
    <property type="project" value="TreeGrafter"/>
</dbReference>
<dbReference type="RefSeq" id="XP_013890877.1">
    <property type="nucleotide sequence ID" value="XM_014035423.1"/>
</dbReference>
<dbReference type="GO" id="GO:0030976">
    <property type="term" value="F:thiamine pyrophosphate binding"/>
    <property type="evidence" value="ECO:0007669"/>
    <property type="project" value="InterPro"/>
</dbReference>
<dbReference type="AlphaFoldDB" id="A0A0D2IV65"/>
<feature type="domain" description="Thiamine pyrophosphate enzyme central" evidence="3">
    <location>
        <begin position="152"/>
        <end position="190"/>
    </location>
</feature>
<evidence type="ECO:0000313" key="4">
    <source>
        <dbReference type="EMBL" id="KIY91857.1"/>
    </source>
</evidence>
<dbReference type="GO" id="GO:0009097">
    <property type="term" value="P:isoleucine biosynthetic process"/>
    <property type="evidence" value="ECO:0007669"/>
    <property type="project" value="TreeGrafter"/>
</dbReference>
<gene>
    <name evidence="4" type="ORF">MNEG_16106</name>
</gene>
<proteinExistence type="inferred from homology"/>
<dbReference type="Proteomes" id="UP000054498">
    <property type="component" value="Unassembled WGS sequence"/>
</dbReference>
<dbReference type="GeneID" id="25733833"/>
<dbReference type="SUPFAM" id="SSF52467">
    <property type="entry name" value="DHS-like NAD/FAD-binding domain"/>
    <property type="match status" value="1"/>
</dbReference>
<dbReference type="KEGG" id="mng:MNEG_16106"/>
<dbReference type="GO" id="GO:0000287">
    <property type="term" value="F:magnesium ion binding"/>
    <property type="evidence" value="ECO:0007669"/>
    <property type="project" value="InterPro"/>
</dbReference>
<sequence length="224" mass="24157">MSITGYMSRLPPPPEPAQLAAVVKALKGSKKPVIYLGGGTLDASPEVREFVSRTGIPVVSTLMGLGSFPSTDPLALQMLGMHGTVYANYSVDQADLLIALGVRFDDRVTGKLEVRGQQGQLLGAAAYGSSLGRRLHRVGGGALLVEARRAGPSFATRSRIIHIDIDPAEIHKNKTAHIPICSDVKPALRLLNRLLEADPVDKEQYAPWVQLRARLSTRGRHSRP</sequence>
<dbReference type="Pfam" id="PF00205">
    <property type="entry name" value="TPP_enzyme_M"/>
    <property type="match status" value="2"/>
</dbReference>
<protein>
    <submittedName>
        <fullName evidence="4">Acetolactate synthase I/II/III largesubunit</fullName>
        <ecNumber evidence="4">2.2.1.6</ecNumber>
    </submittedName>
</protein>
<dbReference type="STRING" id="145388.A0A0D2IV65"/>
<dbReference type="GO" id="GO:0003984">
    <property type="term" value="F:acetolactate synthase activity"/>
    <property type="evidence" value="ECO:0007669"/>
    <property type="project" value="UniProtKB-EC"/>
</dbReference>
<evidence type="ECO:0000259" key="3">
    <source>
        <dbReference type="Pfam" id="PF00205"/>
    </source>
</evidence>
<name>A0A0D2IV65_9CHLO</name>
<accession>A0A0D2IV65</accession>
<keyword evidence="2" id="KW-0786">Thiamine pyrophosphate</keyword>
<dbReference type="InterPro" id="IPR012000">
    <property type="entry name" value="Thiamin_PyroP_enz_cen_dom"/>
</dbReference>
<dbReference type="EMBL" id="KK106204">
    <property type="protein sequence ID" value="KIY91857.1"/>
    <property type="molecule type" value="Genomic_DNA"/>
</dbReference>